<dbReference type="Proteomes" id="UP000019146">
    <property type="component" value="Plasmid unnamed"/>
</dbReference>
<dbReference type="GeneID" id="69973288"/>
<keyword evidence="1" id="KW-0614">Plasmid</keyword>
<reference evidence="1 2" key="1">
    <citation type="journal article" date="2014" name="Genome Announc.">
        <title>Draft Genome Sequence of the Haloacid-Degrading Burkholderia caribensis Strain MBA4.</title>
        <authorList>
            <person name="Pan Y."/>
            <person name="Kong K.F."/>
            <person name="Tsang J.S."/>
        </authorList>
    </citation>
    <scope>NUCLEOTIDE SEQUENCE [LARGE SCALE GENOMIC DNA]</scope>
    <source>
        <strain evidence="1 2">MBA4</strain>
        <plasmid evidence="2">Plasmid</plasmid>
    </source>
</reference>
<sequence length="119" mass="12547">MALDLTQAADTFVQSISSTVKSVTGNDITLIAGFSQAQLQALAQQSALVAGMIEANAFTAAEKMFYLDGLDQMARGFVNTFVQIVEVEIEKIYNAVVKAIYESIGNLAGVTLAVPRAAG</sequence>
<accession>A0A0P0RLK7</accession>
<geneLocation type="plasmid" evidence="2"/>
<evidence type="ECO:0000313" key="2">
    <source>
        <dbReference type="Proteomes" id="UP000019146"/>
    </source>
</evidence>
<proteinExistence type="predicted"/>
<dbReference type="EMBL" id="CP012748">
    <property type="protein sequence ID" value="ALL69751.1"/>
    <property type="molecule type" value="Genomic_DNA"/>
</dbReference>
<name>A0A0P0RLK7_9BURK</name>
<evidence type="ECO:0000313" key="1">
    <source>
        <dbReference type="EMBL" id="ALL69751.1"/>
    </source>
</evidence>
<protein>
    <submittedName>
        <fullName evidence="1">Uncharacterized protein</fullName>
    </submittedName>
</protein>
<dbReference type="RefSeq" id="WP_035995433.1">
    <property type="nucleotide sequence ID" value="NZ_CP012748.1"/>
</dbReference>
<gene>
    <name evidence="1" type="ORF">K788_0006174</name>
</gene>
<dbReference type="AlphaFoldDB" id="A0A0P0RLK7"/>
<organism evidence="1 2">
    <name type="scientific">Paraburkholderia caribensis MBA4</name>
    <dbReference type="NCBI Taxonomy" id="1323664"/>
    <lineage>
        <taxon>Bacteria</taxon>
        <taxon>Pseudomonadati</taxon>
        <taxon>Pseudomonadota</taxon>
        <taxon>Betaproteobacteria</taxon>
        <taxon>Burkholderiales</taxon>
        <taxon>Burkholderiaceae</taxon>
        <taxon>Paraburkholderia</taxon>
    </lineage>
</organism>
<dbReference type="KEGG" id="bcai:K788_0006174"/>